<sequence>LGWFPLAGTPLDSAAVHGSRGSHLLAERDRRARCTIDRRAPSDWISLGVRQCSPVVQITCANDREKPV</sequence>
<keyword evidence="2" id="KW-1185">Reference proteome</keyword>
<dbReference type="EMBL" id="JAEFCI010006751">
    <property type="protein sequence ID" value="KAG5459494.1"/>
    <property type="molecule type" value="Genomic_DNA"/>
</dbReference>
<gene>
    <name evidence="1" type="ORF">BJ554DRAFT_97</name>
</gene>
<dbReference type="AlphaFoldDB" id="A0A8H7ZU35"/>
<evidence type="ECO:0000313" key="1">
    <source>
        <dbReference type="EMBL" id="KAG5459494.1"/>
    </source>
</evidence>
<feature type="non-terminal residue" evidence="1">
    <location>
        <position position="1"/>
    </location>
</feature>
<proteinExistence type="predicted"/>
<accession>A0A8H7ZU35</accession>
<evidence type="ECO:0000313" key="2">
    <source>
        <dbReference type="Proteomes" id="UP000673691"/>
    </source>
</evidence>
<reference evidence="1 2" key="1">
    <citation type="journal article" name="Sci. Rep.">
        <title>Genome-scale phylogenetic analyses confirm Olpidium as the closest living zoosporic fungus to the non-flagellated, terrestrial fungi.</title>
        <authorList>
            <person name="Chang Y."/>
            <person name="Rochon D."/>
            <person name="Sekimoto S."/>
            <person name="Wang Y."/>
            <person name="Chovatia M."/>
            <person name="Sandor L."/>
            <person name="Salamov A."/>
            <person name="Grigoriev I.V."/>
            <person name="Stajich J.E."/>
            <person name="Spatafora J.W."/>
        </authorList>
    </citation>
    <scope>NUCLEOTIDE SEQUENCE [LARGE SCALE GENOMIC DNA]</scope>
    <source>
        <strain evidence="1">S191</strain>
    </source>
</reference>
<name>A0A8H7ZU35_9FUNG</name>
<comment type="caution">
    <text evidence="1">The sequence shown here is derived from an EMBL/GenBank/DDBJ whole genome shotgun (WGS) entry which is preliminary data.</text>
</comment>
<protein>
    <submittedName>
        <fullName evidence="1">Uncharacterized protein</fullName>
    </submittedName>
</protein>
<dbReference type="Proteomes" id="UP000673691">
    <property type="component" value="Unassembled WGS sequence"/>
</dbReference>
<organism evidence="1 2">
    <name type="scientific">Olpidium bornovanus</name>
    <dbReference type="NCBI Taxonomy" id="278681"/>
    <lineage>
        <taxon>Eukaryota</taxon>
        <taxon>Fungi</taxon>
        <taxon>Fungi incertae sedis</taxon>
        <taxon>Olpidiomycota</taxon>
        <taxon>Olpidiomycotina</taxon>
        <taxon>Olpidiomycetes</taxon>
        <taxon>Olpidiales</taxon>
        <taxon>Olpidiaceae</taxon>
        <taxon>Olpidium</taxon>
    </lineage>
</organism>